<evidence type="ECO:0000313" key="2">
    <source>
        <dbReference type="Proteomes" id="UP000188605"/>
    </source>
</evidence>
<evidence type="ECO:0000313" key="1">
    <source>
        <dbReference type="EMBL" id="ONI42560.1"/>
    </source>
</evidence>
<sequence>MKTNIKSEIYRFIHSPLLPLHIIVPILGSFIFVAYFATSNWSEEGSVSAFIQALSVTFPVLIGIIMGLSCDFEQNAGGFQIMLTTKSSKLVPHISKIIVLLILGLISAILALGLFYIGFYFFNHTSFSAWFFIQTAIFMFISMIPLYLLSYVISFLYGKGMSISIGIVGGMVSALLLTGLGDNNWFYTPWGLAARLSLFPFIRDVENNTSEMNWGIISLLIFTAILTILFIVIFRKWEGKRIED</sequence>
<keyword evidence="2" id="KW-1185">Reference proteome</keyword>
<organism evidence="1 2">
    <name type="scientific">Candidatus Epulonipiscium fishelsonii</name>
    <dbReference type="NCBI Taxonomy" id="77094"/>
    <lineage>
        <taxon>Bacteria</taxon>
        <taxon>Bacillati</taxon>
        <taxon>Bacillota</taxon>
        <taxon>Clostridia</taxon>
        <taxon>Lachnospirales</taxon>
        <taxon>Lachnospiraceae</taxon>
        <taxon>Candidatus Epulonipiscium</taxon>
    </lineage>
</organism>
<protein>
    <submittedName>
        <fullName evidence="1">Uncharacterized protein</fullName>
    </submittedName>
</protein>
<dbReference type="EMBL" id="LJDB01000010">
    <property type="protein sequence ID" value="ONI42560.1"/>
    <property type="molecule type" value="Genomic_DNA"/>
</dbReference>
<name>A0ACC8XGD4_9FIRM</name>
<dbReference type="Proteomes" id="UP000188605">
    <property type="component" value="Unassembled WGS sequence"/>
</dbReference>
<proteinExistence type="predicted"/>
<comment type="caution">
    <text evidence="1">The sequence shown here is derived from an EMBL/GenBank/DDBJ whole genome shotgun (WGS) entry which is preliminary data.</text>
</comment>
<reference evidence="1" key="1">
    <citation type="submission" date="2016-08" db="EMBL/GenBank/DDBJ databases">
        <authorList>
            <person name="Ngugi D.K."/>
            <person name="Miyake S."/>
            <person name="Stingl U."/>
        </authorList>
    </citation>
    <scope>NUCLEOTIDE SEQUENCE</scope>
    <source>
        <strain evidence="1">SCG-B11WGA-EpuloA1</strain>
    </source>
</reference>
<gene>
    <name evidence="1" type="ORF">AN396_13940</name>
</gene>
<accession>A0ACC8XGD4</accession>